<keyword evidence="5" id="KW-0067">ATP-binding</keyword>
<evidence type="ECO:0000256" key="10">
    <source>
        <dbReference type="ARBA" id="ARBA00034808"/>
    </source>
</evidence>
<dbReference type="PROSITE" id="PS51194">
    <property type="entry name" value="HELICASE_CTER"/>
    <property type="match status" value="1"/>
</dbReference>
<comment type="similarity">
    <text evidence="1">Belongs to the helicase family. RecQ subfamily.</text>
</comment>
<evidence type="ECO:0000256" key="11">
    <source>
        <dbReference type="ARBA" id="ARBA00044542"/>
    </source>
</evidence>
<feature type="domain" description="Helicase ATP-binding" evidence="12">
    <location>
        <begin position="36"/>
        <end position="206"/>
    </location>
</feature>
<proteinExistence type="inferred from homology"/>
<dbReference type="PROSITE" id="PS51192">
    <property type="entry name" value="HELICASE_ATP_BIND_1"/>
    <property type="match status" value="1"/>
</dbReference>
<comment type="catalytic activity">
    <reaction evidence="9">
        <text>Couples ATP hydrolysis with the unwinding of duplex DNA by translocating in the 3'-5' direction.</text>
        <dbReference type="EC" id="5.6.2.4"/>
    </reaction>
</comment>
<evidence type="ECO:0000256" key="6">
    <source>
        <dbReference type="ARBA" id="ARBA00023125"/>
    </source>
</evidence>
<dbReference type="SMART" id="SM00487">
    <property type="entry name" value="DEXDc"/>
    <property type="match status" value="1"/>
</dbReference>
<evidence type="ECO:0000256" key="3">
    <source>
        <dbReference type="ARBA" id="ARBA00022801"/>
    </source>
</evidence>
<keyword evidence="6" id="KW-0238">DNA-binding</keyword>
<gene>
    <name evidence="14" type="ORF">PLOB_00012284</name>
</gene>
<dbReference type="PANTHER" id="PTHR13710">
    <property type="entry name" value="DNA HELICASE RECQ FAMILY MEMBER"/>
    <property type="match status" value="1"/>
</dbReference>
<keyword evidence="8" id="KW-0539">Nucleus</keyword>
<keyword evidence="15" id="KW-1185">Reference proteome</keyword>
<dbReference type="Pfam" id="PF00270">
    <property type="entry name" value="DEAD"/>
    <property type="match status" value="1"/>
</dbReference>
<dbReference type="SMART" id="SM00490">
    <property type="entry name" value="HELICc"/>
    <property type="match status" value="1"/>
</dbReference>
<evidence type="ECO:0000256" key="4">
    <source>
        <dbReference type="ARBA" id="ARBA00022806"/>
    </source>
</evidence>
<keyword evidence="2" id="KW-0547">Nucleotide-binding</keyword>
<evidence type="ECO:0000256" key="8">
    <source>
        <dbReference type="ARBA" id="ARBA00023242"/>
    </source>
</evidence>
<evidence type="ECO:0000256" key="1">
    <source>
        <dbReference type="ARBA" id="ARBA00005446"/>
    </source>
</evidence>
<dbReference type="InterPro" id="IPR001650">
    <property type="entry name" value="Helicase_C-like"/>
</dbReference>
<dbReference type="NCBIfam" id="TIGR00614">
    <property type="entry name" value="recQ_fam"/>
    <property type="match status" value="1"/>
</dbReference>
<feature type="domain" description="Helicase C-terminal" evidence="13">
    <location>
        <begin position="230"/>
        <end position="396"/>
    </location>
</feature>
<organism evidence="14 15">
    <name type="scientific">Porites lobata</name>
    <dbReference type="NCBI Taxonomy" id="104759"/>
    <lineage>
        <taxon>Eukaryota</taxon>
        <taxon>Metazoa</taxon>
        <taxon>Cnidaria</taxon>
        <taxon>Anthozoa</taxon>
        <taxon>Hexacorallia</taxon>
        <taxon>Scleractinia</taxon>
        <taxon>Fungiina</taxon>
        <taxon>Poritidae</taxon>
        <taxon>Porites</taxon>
    </lineage>
</organism>
<evidence type="ECO:0000313" key="15">
    <source>
        <dbReference type="Proteomes" id="UP001159405"/>
    </source>
</evidence>
<evidence type="ECO:0000256" key="5">
    <source>
        <dbReference type="ARBA" id="ARBA00022840"/>
    </source>
</evidence>
<dbReference type="InterPro" id="IPR004589">
    <property type="entry name" value="DNA_helicase_ATP-dep_RecQ"/>
</dbReference>
<dbReference type="EC" id="5.6.2.4" evidence="10"/>
<sequence>MAAKESFSIDGCVQKVLGKLKKFGINKLSVCQSKALRFFLSGYDTFAVLPTGHGKSLIYQMAALISKEKQADPVIFVVSPLNALIRDQIKECEKLELTCAKLEAGNIESFRKDCKCDVIFASAEVMEIHSARLLMEELGTRVIGIVVDESHCVVKWGAKDQPFRSAYGKIGELRGFAQCPMLCLTATAGVKTRKEILKVLHMRDTKVVKLTPDKPNCRFAVEKVFDNEKQLKCFLEELKEKKEKFPRTIIYCRSIAVCGELFSLFRQDLEGVANSMFAMYHSKTPPQIQEKVLASLTDIDGLIRCVFATNALGLGVNFPNIRRVVHYGIPRDMEEYVQEIGRGGRDKGKFDALVLYKPYHLAHCDDQMKRYIQNPGNKCRRELIMEFFKEKPDSKLPFLHDCCDICTKRCDCEKVEMHYRMNKFTEASSNVENPSLVRSVSDDDRALLKEVLLENLTGSHETSIFGIAGVVNSLDKTTVESIVEKCQFVFSIDYILDNFPILSHDLAHNILVIVNEVFGDIQKAVESSQLQLSEIDSDSLLVQVSDWCTEFSDTADSDDSDSCSEDPIDC</sequence>
<dbReference type="PANTHER" id="PTHR13710:SF153">
    <property type="entry name" value="RECQ-LIKE DNA HELICASE BLM"/>
    <property type="match status" value="1"/>
</dbReference>
<dbReference type="InterPro" id="IPR014001">
    <property type="entry name" value="Helicase_ATP-bd"/>
</dbReference>
<comment type="caution">
    <text evidence="14">The sequence shown here is derived from an EMBL/GenBank/DDBJ whole genome shotgun (WGS) entry which is preliminary data.</text>
</comment>
<dbReference type="SUPFAM" id="SSF52540">
    <property type="entry name" value="P-loop containing nucleoside triphosphate hydrolases"/>
    <property type="match status" value="1"/>
</dbReference>
<dbReference type="Gene3D" id="3.40.50.300">
    <property type="entry name" value="P-loop containing nucleotide triphosphate hydrolases"/>
    <property type="match status" value="2"/>
</dbReference>
<evidence type="ECO:0000313" key="14">
    <source>
        <dbReference type="EMBL" id="CAH3171898.1"/>
    </source>
</evidence>
<keyword evidence="4" id="KW-0347">Helicase</keyword>
<accession>A0ABN8R237</accession>
<dbReference type="InterPro" id="IPR011545">
    <property type="entry name" value="DEAD/DEAH_box_helicase_dom"/>
</dbReference>
<evidence type="ECO:0000256" key="2">
    <source>
        <dbReference type="ARBA" id="ARBA00022741"/>
    </source>
</evidence>
<dbReference type="Proteomes" id="UP001159405">
    <property type="component" value="Unassembled WGS sequence"/>
</dbReference>
<name>A0ABN8R237_9CNID</name>
<dbReference type="EMBL" id="CALNXK010000168">
    <property type="protein sequence ID" value="CAH3171898.1"/>
    <property type="molecule type" value="Genomic_DNA"/>
</dbReference>
<keyword evidence="7" id="KW-0413">Isomerase</keyword>
<evidence type="ECO:0000256" key="7">
    <source>
        <dbReference type="ARBA" id="ARBA00023235"/>
    </source>
</evidence>
<evidence type="ECO:0000256" key="9">
    <source>
        <dbReference type="ARBA" id="ARBA00034617"/>
    </source>
</evidence>
<evidence type="ECO:0000259" key="12">
    <source>
        <dbReference type="PROSITE" id="PS51192"/>
    </source>
</evidence>
<protein>
    <recommendedName>
        <fullName evidence="10">DNA 3'-5' helicase</fullName>
        <ecNumber evidence="10">5.6.2.4</ecNumber>
    </recommendedName>
    <alternativeName>
        <fullName evidence="11">DNA 3'-5' helicase BLM</fullName>
    </alternativeName>
</protein>
<keyword evidence="3" id="KW-0378">Hydrolase</keyword>
<evidence type="ECO:0000259" key="13">
    <source>
        <dbReference type="PROSITE" id="PS51194"/>
    </source>
</evidence>
<dbReference type="InterPro" id="IPR027417">
    <property type="entry name" value="P-loop_NTPase"/>
</dbReference>
<reference evidence="14 15" key="1">
    <citation type="submission" date="2022-05" db="EMBL/GenBank/DDBJ databases">
        <authorList>
            <consortium name="Genoscope - CEA"/>
            <person name="William W."/>
        </authorList>
    </citation>
    <scope>NUCLEOTIDE SEQUENCE [LARGE SCALE GENOMIC DNA]</scope>
</reference>
<dbReference type="Pfam" id="PF00271">
    <property type="entry name" value="Helicase_C"/>
    <property type="match status" value="1"/>
</dbReference>